<sequence>MSGSVQPTIEEIQQETEKFHSRGNSKIKESEFVHDVYNEIAQHFSQTRYKPWPIVKEFLETREDKSIGVDVGCGNGKYISINPKLFIIGSDYSTGLIDQAKSLHKGEKCNDIIVADGLNLPHNNDKFEFAISIAVIHHFADENRRIDAIKEILRVLKKGGQALIYCWALEQEKSRRGYKEGMEQDILVPWVLAQKGKKKKDIKEEEEKEVDNVEKPPVKMRFYHLYKNGELIDNCIKAGGKVVKDGYERDNWWVIVEKE</sequence>
<dbReference type="GO" id="GO:0106335">
    <property type="term" value="F:tRNA (5-carboxymethyluridine(34)-5-O)-methyltransferase activity"/>
    <property type="evidence" value="ECO:0007669"/>
    <property type="project" value="TreeGrafter"/>
</dbReference>
<comment type="caution">
    <text evidence="5">The sequence shown here is derived from an EMBL/GenBank/DDBJ whole genome shotgun (WGS) entry which is preliminary data.</text>
</comment>
<protein>
    <submittedName>
        <fullName evidence="5">tRNA (Carboxymethyluridine(34)-5-O)-methyltransferase</fullName>
    </submittedName>
</protein>
<keyword evidence="1" id="KW-0489">Methyltransferase</keyword>
<proteinExistence type="predicted"/>
<feature type="region of interest" description="Disordered" evidence="3">
    <location>
        <begin position="1"/>
        <end position="24"/>
    </location>
</feature>
<dbReference type="Gene3D" id="3.40.50.150">
    <property type="entry name" value="Vaccinia Virus protein VP39"/>
    <property type="match status" value="1"/>
</dbReference>
<dbReference type="FunFam" id="3.40.50.150:FF:000219">
    <property type="entry name" value="tRNA (Carboxymethyluridine(34)-5-O)-methyltransferase"/>
    <property type="match status" value="1"/>
</dbReference>
<dbReference type="Pfam" id="PF08241">
    <property type="entry name" value="Methyltransf_11"/>
    <property type="match status" value="1"/>
</dbReference>
<feature type="domain" description="Methyltransferase type 11" evidence="4">
    <location>
        <begin position="69"/>
        <end position="164"/>
    </location>
</feature>
<evidence type="ECO:0000259" key="4">
    <source>
        <dbReference type="Pfam" id="PF08241"/>
    </source>
</evidence>
<dbReference type="GO" id="GO:0000049">
    <property type="term" value="F:tRNA binding"/>
    <property type="evidence" value="ECO:0007669"/>
    <property type="project" value="TreeGrafter"/>
</dbReference>
<dbReference type="GO" id="GO:0002098">
    <property type="term" value="P:tRNA wobble uridine modification"/>
    <property type="evidence" value="ECO:0007669"/>
    <property type="project" value="TreeGrafter"/>
</dbReference>
<dbReference type="AlphaFoldDB" id="A0AAV5R5K2"/>
<evidence type="ECO:0000256" key="3">
    <source>
        <dbReference type="SAM" id="MobiDB-lite"/>
    </source>
</evidence>
<evidence type="ECO:0000313" key="6">
    <source>
        <dbReference type="Proteomes" id="UP001378960"/>
    </source>
</evidence>
<evidence type="ECO:0000256" key="2">
    <source>
        <dbReference type="ARBA" id="ARBA00022679"/>
    </source>
</evidence>
<dbReference type="GO" id="GO:0005634">
    <property type="term" value="C:nucleus"/>
    <property type="evidence" value="ECO:0007669"/>
    <property type="project" value="TreeGrafter"/>
</dbReference>
<dbReference type="GO" id="GO:0030488">
    <property type="term" value="P:tRNA methylation"/>
    <property type="evidence" value="ECO:0007669"/>
    <property type="project" value="TreeGrafter"/>
</dbReference>
<dbReference type="GO" id="GO:0005737">
    <property type="term" value="C:cytoplasm"/>
    <property type="evidence" value="ECO:0007669"/>
    <property type="project" value="TreeGrafter"/>
</dbReference>
<dbReference type="PANTHER" id="PTHR13069:SF21">
    <property type="entry name" value="ALKYLATED DNA REPAIR PROTEIN ALKB HOMOLOG 8"/>
    <property type="match status" value="1"/>
</dbReference>
<gene>
    <name evidence="5" type="ORF">DAPK24_028470</name>
</gene>
<name>A0AAV5R5K2_PICKL</name>
<organism evidence="5 6">
    <name type="scientific">Pichia kluyveri</name>
    <name type="common">Yeast</name>
    <dbReference type="NCBI Taxonomy" id="36015"/>
    <lineage>
        <taxon>Eukaryota</taxon>
        <taxon>Fungi</taxon>
        <taxon>Dikarya</taxon>
        <taxon>Ascomycota</taxon>
        <taxon>Saccharomycotina</taxon>
        <taxon>Pichiomycetes</taxon>
        <taxon>Pichiales</taxon>
        <taxon>Pichiaceae</taxon>
        <taxon>Pichia</taxon>
    </lineage>
</organism>
<evidence type="ECO:0000256" key="1">
    <source>
        <dbReference type="ARBA" id="ARBA00022603"/>
    </source>
</evidence>
<dbReference type="SUPFAM" id="SSF53335">
    <property type="entry name" value="S-adenosyl-L-methionine-dependent methyltransferases"/>
    <property type="match status" value="1"/>
</dbReference>
<dbReference type="InterPro" id="IPR051422">
    <property type="entry name" value="AlkB_tRNA_MeTrf/Diox"/>
</dbReference>
<dbReference type="InterPro" id="IPR029063">
    <property type="entry name" value="SAM-dependent_MTases_sf"/>
</dbReference>
<dbReference type="GO" id="GO:0008757">
    <property type="term" value="F:S-adenosylmethionine-dependent methyltransferase activity"/>
    <property type="evidence" value="ECO:0007669"/>
    <property type="project" value="InterPro"/>
</dbReference>
<dbReference type="CDD" id="cd02440">
    <property type="entry name" value="AdoMet_MTases"/>
    <property type="match status" value="1"/>
</dbReference>
<dbReference type="Proteomes" id="UP001378960">
    <property type="component" value="Unassembled WGS sequence"/>
</dbReference>
<reference evidence="5 6" key="1">
    <citation type="journal article" date="2023" name="Elife">
        <title>Identification of key yeast species and microbe-microbe interactions impacting larval growth of Drosophila in the wild.</title>
        <authorList>
            <person name="Mure A."/>
            <person name="Sugiura Y."/>
            <person name="Maeda R."/>
            <person name="Honda K."/>
            <person name="Sakurai N."/>
            <person name="Takahashi Y."/>
            <person name="Watada M."/>
            <person name="Katoh T."/>
            <person name="Gotoh A."/>
            <person name="Gotoh Y."/>
            <person name="Taniguchi I."/>
            <person name="Nakamura K."/>
            <person name="Hayashi T."/>
            <person name="Katayama T."/>
            <person name="Uemura T."/>
            <person name="Hattori Y."/>
        </authorList>
    </citation>
    <scope>NUCLEOTIDE SEQUENCE [LARGE SCALE GENOMIC DNA]</scope>
    <source>
        <strain evidence="5 6">PK-24</strain>
    </source>
</reference>
<dbReference type="InterPro" id="IPR013216">
    <property type="entry name" value="Methyltransf_11"/>
</dbReference>
<evidence type="ECO:0000313" key="5">
    <source>
        <dbReference type="EMBL" id="GMM46272.1"/>
    </source>
</evidence>
<feature type="compositionally biased region" description="Basic and acidic residues" evidence="3">
    <location>
        <begin position="15"/>
        <end position="24"/>
    </location>
</feature>
<keyword evidence="6" id="KW-1185">Reference proteome</keyword>
<keyword evidence="2" id="KW-0808">Transferase</keyword>
<dbReference type="PANTHER" id="PTHR13069">
    <property type="entry name" value="ALKYLATED DNA REPAIR PROTEIN ALKB HOMOLOG 8"/>
    <property type="match status" value="1"/>
</dbReference>
<dbReference type="EMBL" id="BTGB01000003">
    <property type="protein sequence ID" value="GMM46272.1"/>
    <property type="molecule type" value="Genomic_DNA"/>
</dbReference>
<accession>A0AAV5R5K2</accession>